<dbReference type="Proteomes" id="UP000499080">
    <property type="component" value="Unassembled WGS sequence"/>
</dbReference>
<dbReference type="AlphaFoldDB" id="A0A4Y2RH60"/>
<reference evidence="1 2" key="1">
    <citation type="journal article" date="2019" name="Sci. Rep.">
        <title>Orb-weaving spider Araneus ventricosus genome elucidates the spidroin gene catalogue.</title>
        <authorList>
            <person name="Kono N."/>
            <person name="Nakamura H."/>
            <person name="Ohtoshi R."/>
            <person name="Moran D.A.P."/>
            <person name="Shinohara A."/>
            <person name="Yoshida Y."/>
            <person name="Fujiwara M."/>
            <person name="Mori M."/>
            <person name="Tomita M."/>
            <person name="Arakawa K."/>
        </authorList>
    </citation>
    <scope>NUCLEOTIDE SEQUENCE [LARGE SCALE GENOMIC DNA]</scope>
</reference>
<organism evidence="1 2">
    <name type="scientific">Araneus ventricosus</name>
    <name type="common">Orbweaver spider</name>
    <name type="synonym">Epeira ventricosa</name>
    <dbReference type="NCBI Taxonomy" id="182803"/>
    <lineage>
        <taxon>Eukaryota</taxon>
        <taxon>Metazoa</taxon>
        <taxon>Ecdysozoa</taxon>
        <taxon>Arthropoda</taxon>
        <taxon>Chelicerata</taxon>
        <taxon>Arachnida</taxon>
        <taxon>Araneae</taxon>
        <taxon>Araneomorphae</taxon>
        <taxon>Entelegynae</taxon>
        <taxon>Araneoidea</taxon>
        <taxon>Araneidae</taxon>
        <taxon>Araneus</taxon>
    </lineage>
</organism>
<protein>
    <submittedName>
        <fullName evidence="1">Uncharacterized protein</fullName>
    </submittedName>
</protein>
<comment type="caution">
    <text evidence="1">The sequence shown here is derived from an EMBL/GenBank/DDBJ whole genome shotgun (WGS) entry which is preliminary data.</text>
</comment>
<sequence length="129" mass="14466">MASDSILLRKDETAINNCSMRREMHAKRRMRTSPRAKSITHAKKFLPMQQIDCDSDWGSVIYYRTDAAFGTLPKDGDQNGESDGLKSVGTSLKCFSQKRSWIVLSVFNPLNGTNISAECFENGLSVAKW</sequence>
<dbReference type="EMBL" id="BGPR01017077">
    <property type="protein sequence ID" value="GBN75043.1"/>
    <property type="molecule type" value="Genomic_DNA"/>
</dbReference>
<evidence type="ECO:0000313" key="2">
    <source>
        <dbReference type="Proteomes" id="UP000499080"/>
    </source>
</evidence>
<evidence type="ECO:0000313" key="1">
    <source>
        <dbReference type="EMBL" id="GBN75043.1"/>
    </source>
</evidence>
<keyword evidence="2" id="KW-1185">Reference proteome</keyword>
<proteinExistence type="predicted"/>
<accession>A0A4Y2RH60</accession>
<gene>
    <name evidence="1" type="ORF">AVEN_267475_1</name>
</gene>
<name>A0A4Y2RH60_ARAVE</name>